<comment type="similarity">
    <text evidence="5">Belongs to the HdrA family.</text>
</comment>
<evidence type="ECO:0000256" key="4">
    <source>
        <dbReference type="ARBA" id="ARBA00023014"/>
    </source>
</evidence>
<dbReference type="PANTHER" id="PTHR43498:SF1">
    <property type="entry name" value="COB--COM HETERODISULFIDE REDUCTASE IRON-SULFUR SUBUNIT A"/>
    <property type="match status" value="1"/>
</dbReference>
<dbReference type="GeneID" id="96789267"/>
<evidence type="ECO:0000256" key="5">
    <source>
        <dbReference type="RuleBase" id="RU366072"/>
    </source>
</evidence>
<gene>
    <name evidence="6" type="primary">hdlA_2</name>
    <name evidence="6" type="ORF">DSAG12_02254</name>
</gene>
<comment type="cofactor">
    <cofactor evidence="5">
        <name>FAD</name>
        <dbReference type="ChEBI" id="CHEBI:57692"/>
    </cofactor>
</comment>
<dbReference type="PANTHER" id="PTHR43498">
    <property type="entry name" value="FERREDOXIN:COB-COM HETERODISULFIDE REDUCTASE SUBUNIT A"/>
    <property type="match status" value="1"/>
</dbReference>
<comment type="pathway">
    <text evidence="5">Cofactor metabolism; coenzyme M-coenzyme B heterodisulfide reduction; coenzyme B and coenzyme M from coenzyme M-coenzyme B heterodisulfide: step 1/1.</text>
</comment>
<accession>A0A5B9DBC1</accession>
<keyword evidence="2 5" id="KW-0560">Oxidoreductase</keyword>
<evidence type="ECO:0000256" key="2">
    <source>
        <dbReference type="ARBA" id="ARBA00023002"/>
    </source>
</evidence>
<dbReference type="GO" id="GO:0051539">
    <property type="term" value="F:4 iron, 4 sulfur cluster binding"/>
    <property type="evidence" value="ECO:0007669"/>
    <property type="project" value="UniProtKB-UniRule"/>
</dbReference>
<keyword evidence="1 5" id="KW-0479">Metal-binding</keyword>
<evidence type="ECO:0000313" key="6">
    <source>
        <dbReference type="EMBL" id="QEE16424.1"/>
    </source>
</evidence>
<keyword evidence="5" id="KW-0274">FAD</keyword>
<protein>
    <recommendedName>
        <fullName evidence="5">CoB--CoM heterodisulfide reductase iron-sulfur subunit A</fullName>
        <ecNumber evidence="5">1.8.-.-</ecNumber>
    </recommendedName>
</protein>
<dbReference type="GO" id="GO:0016491">
    <property type="term" value="F:oxidoreductase activity"/>
    <property type="evidence" value="ECO:0007669"/>
    <property type="project" value="UniProtKB-UniRule"/>
</dbReference>
<keyword evidence="4 5" id="KW-0411">Iron-sulfur</keyword>
<evidence type="ECO:0000256" key="1">
    <source>
        <dbReference type="ARBA" id="ARBA00022723"/>
    </source>
</evidence>
<dbReference type="EMBL" id="CP042905">
    <property type="protein sequence ID" value="QEE16424.1"/>
    <property type="molecule type" value="Genomic_DNA"/>
</dbReference>
<dbReference type="InterPro" id="IPR039650">
    <property type="entry name" value="HdrA-like"/>
</dbReference>
<dbReference type="SUPFAM" id="SSF51971">
    <property type="entry name" value="Nucleotide-binding domain"/>
    <property type="match status" value="1"/>
</dbReference>
<dbReference type="EC" id="1.8.-.-" evidence="5"/>
<dbReference type="RefSeq" id="WP_405045388.1">
    <property type="nucleotide sequence ID" value="NZ_CP042905.2"/>
</dbReference>
<keyword evidence="3 5" id="KW-0408">Iron</keyword>
<proteinExistence type="inferred from homology"/>
<dbReference type="GO" id="GO:0046872">
    <property type="term" value="F:metal ion binding"/>
    <property type="evidence" value="ECO:0007669"/>
    <property type="project" value="UniProtKB-KW"/>
</dbReference>
<name>A0A5B9DBC1_9ARCH</name>
<keyword evidence="5" id="KW-0004">4Fe-4S</keyword>
<dbReference type="AlphaFoldDB" id="A0A5B9DBC1"/>
<comment type="function">
    <text evidence="5">Part of a complex that catalyzes the reversible reduction of CoM-S-S-CoB to the thiol-coenzymes H-S-CoM (coenzyme M) and H-S-CoB (coenzyme B).</text>
</comment>
<evidence type="ECO:0000256" key="3">
    <source>
        <dbReference type="ARBA" id="ARBA00023004"/>
    </source>
</evidence>
<sequence length="108" mass="11790">MDPSYLEFVNIREHVSFVHQKEQPKALDMAKEQIRAGVARAAKLEMVPERVVPVTDAVLVIGGGVGGLQSALDLANQGHKVYLVEQKPTIGGKMSMLDRTFPTDDCSI</sequence>
<organism evidence="6">
    <name type="scientific">Promethearchaeum syntrophicum</name>
    <dbReference type="NCBI Taxonomy" id="2594042"/>
    <lineage>
        <taxon>Archaea</taxon>
        <taxon>Promethearchaeati</taxon>
        <taxon>Promethearchaeota</taxon>
        <taxon>Promethearchaeia</taxon>
        <taxon>Promethearchaeales</taxon>
        <taxon>Promethearchaeaceae</taxon>
        <taxon>Promethearchaeum</taxon>
    </lineage>
</organism>
<dbReference type="Pfam" id="PF12831">
    <property type="entry name" value="FAD_oxidored"/>
    <property type="match status" value="1"/>
</dbReference>
<comment type="subunit">
    <text evidence="5">The ferredoxin:CoB-CoM heterodisulfide reductase is composed of three subunits; HdrA, HdrB and HdrC.</text>
</comment>
<comment type="cofactor">
    <cofactor evidence="5">
        <name>[4Fe-4S] cluster</name>
        <dbReference type="ChEBI" id="CHEBI:49883"/>
    </cofactor>
</comment>
<dbReference type="Gene3D" id="3.40.50.720">
    <property type="entry name" value="NAD(P)-binding Rossmann-like Domain"/>
    <property type="match status" value="1"/>
</dbReference>
<reference evidence="6" key="1">
    <citation type="journal article" date="2020" name="Nature">
        <title>Isolation of an archaeon at the prokaryote-eukaryote interface.</title>
        <authorList>
            <person name="Imachi H."/>
            <person name="Nobu M.K."/>
            <person name="Nakahara N."/>
            <person name="Morono Y."/>
            <person name="Ogawara M."/>
            <person name="Takaki Y."/>
            <person name="Takano Y."/>
            <person name="Uematsu K."/>
            <person name="Ikuta T."/>
            <person name="Ito M."/>
            <person name="Matsui Y."/>
            <person name="Miyazaki M."/>
            <person name="Murata K."/>
            <person name="Saito Y."/>
            <person name="Sakai S."/>
            <person name="Song C."/>
            <person name="Tasumi E."/>
            <person name="Yamanaka Y."/>
            <person name="Yamaguchi T."/>
            <person name="Kamagata Y."/>
            <person name="Tamaki H."/>
            <person name="Takai K."/>
        </authorList>
    </citation>
    <scope>NUCLEOTIDE SEQUENCE [LARGE SCALE GENOMIC DNA]</scope>
    <source>
        <strain evidence="6">MK-D1</strain>
    </source>
</reference>
<keyword evidence="5" id="KW-0285">Flavoprotein</keyword>